<name>A2DX49_TRIV3</name>
<sequence length="369" mass="43728">MSRTYQRRLEQFQARLQQSLSLADDEIDRLTQYLNSVHAECLDIEDKLHRYENQFVQHQKERSGKKIKEESFKNAGLARLESNFNAEITRLTKEHSEKMNQMRDEYIKMQNENDEKSQKEGSKEINKLDYIISKLQTLIERENKKMEGIKDNNEEEEDTEDENDDANTKLMNETLNLQNKKIKSLKASIKQRESERLELLELGKVHFQQAMQTLETNEANHLAKMSNLRETLENLDKTYQQRFETMRAENKKAIISSKKRYLKAQKKLKQIQTKIVETEQIDQQKIAMLSEKRSALKFNLMQIRNKNTPLPSHTELHNIEKQISSLKQILAEHDAILKKHREENHYLKQEISKQRHLARIISRRSALGI</sequence>
<dbReference type="VEuPathDB" id="TrichDB:TVAGG3_0185950"/>
<feature type="region of interest" description="Disordered" evidence="2">
    <location>
        <begin position="146"/>
        <end position="166"/>
    </location>
</feature>
<dbReference type="InParanoid" id="A2DX49"/>
<dbReference type="STRING" id="5722.A2DX49"/>
<dbReference type="RefSeq" id="XP_001327299.1">
    <property type="nucleotide sequence ID" value="XM_001327264.1"/>
</dbReference>
<accession>A2DX49</accession>
<reference evidence="3" key="1">
    <citation type="submission" date="2006-10" db="EMBL/GenBank/DDBJ databases">
        <authorList>
            <person name="Amadeo P."/>
            <person name="Zhao Q."/>
            <person name="Wortman J."/>
            <person name="Fraser-Liggett C."/>
            <person name="Carlton J."/>
        </authorList>
    </citation>
    <scope>NUCLEOTIDE SEQUENCE</scope>
    <source>
        <strain evidence="3">G3</strain>
    </source>
</reference>
<dbReference type="AlphaFoldDB" id="A2DX49"/>
<dbReference type="EMBL" id="DS113261">
    <property type="protein sequence ID" value="EAY15076.1"/>
    <property type="molecule type" value="Genomic_DNA"/>
</dbReference>
<feature type="coiled-coil region" evidence="1">
    <location>
        <begin position="34"/>
        <end position="61"/>
    </location>
</feature>
<evidence type="ECO:0000313" key="4">
    <source>
        <dbReference type="Proteomes" id="UP000001542"/>
    </source>
</evidence>
<dbReference type="SMR" id="A2DX49"/>
<keyword evidence="4" id="KW-1185">Reference proteome</keyword>
<protein>
    <submittedName>
        <fullName evidence="3">Uncharacterized protein</fullName>
    </submittedName>
</protein>
<evidence type="ECO:0000256" key="2">
    <source>
        <dbReference type="SAM" id="MobiDB-lite"/>
    </source>
</evidence>
<evidence type="ECO:0000313" key="3">
    <source>
        <dbReference type="EMBL" id="EAY15076.1"/>
    </source>
</evidence>
<gene>
    <name evidence="3" type="ORF">TVAG_019770</name>
</gene>
<reference evidence="3" key="2">
    <citation type="journal article" date="2007" name="Science">
        <title>Draft genome sequence of the sexually transmitted pathogen Trichomonas vaginalis.</title>
        <authorList>
            <person name="Carlton J.M."/>
            <person name="Hirt R.P."/>
            <person name="Silva J.C."/>
            <person name="Delcher A.L."/>
            <person name="Schatz M."/>
            <person name="Zhao Q."/>
            <person name="Wortman J.R."/>
            <person name="Bidwell S.L."/>
            <person name="Alsmark U.C.M."/>
            <person name="Besteiro S."/>
            <person name="Sicheritz-Ponten T."/>
            <person name="Noel C.J."/>
            <person name="Dacks J.B."/>
            <person name="Foster P.G."/>
            <person name="Simillion C."/>
            <person name="Van de Peer Y."/>
            <person name="Miranda-Saavedra D."/>
            <person name="Barton G.J."/>
            <person name="Westrop G.D."/>
            <person name="Mueller S."/>
            <person name="Dessi D."/>
            <person name="Fiori P.L."/>
            <person name="Ren Q."/>
            <person name="Paulsen I."/>
            <person name="Zhang H."/>
            <person name="Bastida-Corcuera F.D."/>
            <person name="Simoes-Barbosa A."/>
            <person name="Brown M.T."/>
            <person name="Hayes R.D."/>
            <person name="Mukherjee M."/>
            <person name="Okumura C.Y."/>
            <person name="Schneider R."/>
            <person name="Smith A.J."/>
            <person name="Vanacova S."/>
            <person name="Villalvazo M."/>
            <person name="Haas B.J."/>
            <person name="Pertea M."/>
            <person name="Feldblyum T.V."/>
            <person name="Utterback T.R."/>
            <person name="Shu C.L."/>
            <person name="Osoegawa K."/>
            <person name="de Jong P.J."/>
            <person name="Hrdy I."/>
            <person name="Horvathova L."/>
            <person name="Zubacova Z."/>
            <person name="Dolezal P."/>
            <person name="Malik S.B."/>
            <person name="Logsdon J.M. Jr."/>
            <person name="Henze K."/>
            <person name="Gupta A."/>
            <person name="Wang C.C."/>
            <person name="Dunne R.L."/>
            <person name="Upcroft J.A."/>
            <person name="Upcroft P."/>
            <person name="White O."/>
            <person name="Salzberg S.L."/>
            <person name="Tang P."/>
            <person name="Chiu C.-H."/>
            <person name="Lee Y.-S."/>
            <person name="Embley T.M."/>
            <person name="Coombs G.H."/>
            <person name="Mottram J.C."/>
            <person name="Tachezy J."/>
            <person name="Fraser-Liggett C.M."/>
            <person name="Johnson P.J."/>
        </authorList>
    </citation>
    <scope>NUCLEOTIDE SEQUENCE [LARGE SCALE GENOMIC DNA]</scope>
    <source>
        <strain evidence="3">G3</strain>
    </source>
</reference>
<feature type="compositionally biased region" description="Acidic residues" evidence="2">
    <location>
        <begin position="153"/>
        <end position="165"/>
    </location>
</feature>
<keyword evidence="1" id="KW-0175">Coiled coil</keyword>
<evidence type="ECO:0000256" key="1">
    <source>
        <dbReference type="SAM" id="Coils"/>
    </source>
</evidence>
<organism evidence="3 4">
    <name type="scientific">Trichomonas vaginalis (strain ATCC PRA-98 / G3)</name>
    <dbReference type="NCBI Taxonomy" id="412133"/>
    <lineage>
        <taxon>Eukaryota</taxon>
        <taxon>Metamonada</taxon>
        <taxon>Parabasalia</taxon>
        <taxon>Trichomonadida</taxon>
        <taxon>Trichomonadidae</taxon>
        <taxon>Trichomonas</taxon>
    </lineage>
</organism>
<dbReference type="FunCoup" id="A2DX49">
    <property type="interactions" value="86"/>
</dbReference>
<dbReference type="Proteomes" id="UP000001542">
    <property type="component" value="Unassembled WGS sequence"/>
</dbReference>
<proteinExistence type="predicted"/>
<dbReference type="VEuPathDB" id="TrichDB:TVAG_019770"/>
<dbReference type="KEGG" id="tva:4773076"/>